<evidence type="ECO:0000256" key="4">
    <source>
        <dbReference type="ARBA" id="ARBA00022692"/>
    </source>
</evidence>
<evidence type="ECO:0000256" key="5">
    <source>
        <dbReference type="ARBA" id="ARBA00022989"/>
    </source>
</evidence>
<keyword evidence="6 7" id="KW-0472">Membrane</keyword>
<proteinExistence type="inferred from homology"/>
<comment type="similarity">
    <text evidence="2">Belongs to the nucleobase:cation symporter-2 (NCS2) (TC 2.A.40) family.</text>
</comment>
<name>A0ABS2MXQ0_9BACI</name>
<organism evidence="8 9">
    <name type="scientific">Aquibacillus albus</name>
    <dbReference type="NCBI Taxonomy" id="1168171"/>
    <lineage>
        <taxon>Bacteria</taxon>
        <taxon>Bacillati</taxon>
        <taxon>Bacillota</taxon>
        <taxon>Bacilli</taxon>
        <taxon>Bacillales</taxon>
        <taxon>Bacillaceae</taxon>
        <taxon>Aquibacillus</taxon>
    </lineage>
</organism>
<dbReference type="Proteomes" id="UP001296943">
    <property type="component" value="Unassembled WGS sequence"/>
</dbReference>
<evidence type="ECO:0000256" key="2">
    <source>
        <dbReference type="ARBA" id="ARBA00008821"/>
    </source>
</evidence>
<feature type="transmembrane region" description="Helical" evidence="7">
    <location>
        <begin position="18"/>
        <end position="39"/>
    </location>
</feature>
<feature type="transmembrane region" description="Helical" evidence="7">
    <location>
        <begin position="407"/>
        <end position="427"/>
    </location>
</feature>
<keyword evidence="4 7" id="KW-0812">Transmembrane</keyword>
<keyword evidence="5 7" id="KW-1133">Transmembrane helix</keyword>
<feature type="transmembrane region" description="Helical" evidence="7">
    <location>
        <begin position="320"/>
        <end position="341"/>
    </location>
</feature>
<dbReference type="EMBL" id="JAFBDR010000004">
    <property type="protein sequence ID" value="MBM7570669.1"/>
    <property type="molecule type" value="Genomic_DNA"/>
</dbReference>
<reference evidence="8 9" key="1">
    <citation type="submission" date="2021-01" db="EMBL/GenBank/DDBJ databases">
        <title>Genomic Encyclopedia of Type Strains, Phase IV (KMG-IV): sequencing the most valuable type-strain genomes for metagenomic binning, comparative biology and taxonomic classification.</title>
        <authorList>
            <person name="Goeker M."/>
        </authorList>
    </citation>
    <scope>NUCLEOTIDE SEQUENCE [LARGE SCALE GENOMIC DNA]</scope>
    <source>
        <strain evidence="8 9">DSM 23711</strain>
    </source>
</reference>
<evidence type="ECO:0000313" key="9">
    <source>
        <dbReference type="Proteomes" id="UP001296943"/>
    </source>
</evidence>
<evidence type="ECO:0000256" key="3">
    <source>
        <dbReference type="ARBA" id="ARBA00022448"/>
    </source>
</evidence>
<feature type="transmembrane region" description="Helical" evidence="7">
    <location>
        <begin position="347"/>
        <end position="365"/>
    </location>
</feature>
<comment type="caution">
    <text evidence="8">The sequence shown here is derived from an EMBL/GenBank/DDBJ whole genome shotgun (WGS) entry which is preliminary data.</text>
</comment>
<feature type="transmembrane region" description="Helical" evidence="7">
    <location>
        <begin position="51"/>
        <end position="69"/>
    </location>
</feature>
<feature type="transmembrane region" description="Helical" evidence="7">
    <location>
        <begin position="286"/>
        <end position="308"/>
    </location>
</feature>
<feature type="transmembrane region" description="Helical" evidence="7">
    <location>
        <begin position="243"/>
        <end position="266"/>
    </location>
</feature>
<evidence type="ECO:0000313" key="8">
    <source>
        <dbReference type="EMBL" id="MBM7570669.1"/>
    </source>
</evidence>
<gene>
    <name evidence="8" type="ORF">JOC48_001147</name>
</gene>
<dbReference type="PANTHER" id="PTHR42810">
    <property type="entry name" value="PURINE PERMEASE C1399.01C-RELATED"/>
    <property type="match status" value="1"/>
</dbReference>
<feature type="transmembrane region" description="Helical" evidence="7">
    <location>
        <begin position="377"/>
        <end position="395"/>
    </location>
</feature>
<keyword evidence="9" id="KW-1185">Reference proteome</keyword>
<dbReference type="RefSeq" id="WP_204498076.1">
    <property type="nucleotide sequence ID" value="NZ_JAFBDR010000004.1"/>
</dbReference>
<evidence type="ECO:0000256" key="1">
    <source>
        <dbReference type="ARBA" id="ARBA00004141"/>
    </source>
</evidence>
<feature type="transmembrane region" description="Helical" evidence="7">
    <location>
        <begin position="193"/>
        <end position="210"/>
    </location>
</feature>
<feature type="transmembrane region" description="Helical" evidence="7">
    <location>
        <begin position="130"/>
        <end position="152"/>
    </location>
</feature>
<comment type="subcellular location">
    <subcellularLocation>
        <location evidence="1">Membrane</location>
        <topology evidence="1">Multi-pass membrane protein</topology>
    </subcellularLocation>
</comment>
<accession>A0ABS2MXQ0</accession>
<keyword evidence="3" id="KW-0813">Transport</keyword>
<dbReference type="NCBIfam" id="NF037981">
    <property type="entry name" value="NCS2_1"/>
    <property type="match status" value="1"/>
</dbReference>
<protein>
    <submittedName>
        <fullName evidence="8">Xanthine/uracil permease</fullName>
    </submittedName>
</protein>
<evidence type="ECO:0000256" key="6">
    <source>
        <dbReference type="ARBA" id="ARBA00023136"/>
    </source>
</evidence>
<evidence type="ECO:0000256" key="7">
    <source>
        <dbReference type="SAM" id="Phobius"/>
    </source>
</evidence>
<dbReference type="Pfam" id="PF00860">
    <property type="entry name" value="Xan_ur_permease"/>
    <property type="match status" value="1"/>
</dbReference>
<sequence length="435" mass="47273">MEGQQVKWTTTTMETAQWFVFMLASSVALPIVIGAIFDMSLIEISGLMQRSFFIIGIASVLQGLFGHRLPIMEGPAGIWISIFSVMALTSSQRGETLKETLQVLEAIMILTGIFLFIFGVFKLAQKILPVFTPLVTGTFFFLLTVQLSGIFLKGMLGLQQGSESIQLIDSLLAFMTFIIVLGLSIFAKGWLRNYGVLIGIMVGWISFVLVKDGAKSDATVPIVSFPEWFAFGMPQFDISIIPIAFVTSIVLLSNLVASVVAVSQSIYDKPRYNQQQINRGSIFSGINHGLTGMFSALANVPLATPAGFIKLTGQKRKMPFIYASLVLIGIAFFPPIVSFISTIPAPIANATLMATFVQLVGLAINNVTIEPLDSRKVTIVGVSYLFGISTMFLPVEVFSELPAVVQNLASNGLLIGTALVITLEQLWKVDESSSR</sequence>
<dbReference type="InterPro" id="IPR006043">
    <property type="entry name" value="NCS2"/>
</dbReference>
<dbReference type="PANTHER" id="PTHR42810:SF1">
    <property type="entry name" value="PURINE PERMEASE YWDJ-RELATED"/>
    <property type="match status" value="1"/>
</dbReference>
<feature type="transmembrane region" description="Helical" evidence="7">
    <location>
        <begin position="164"/>
        <end position="187"/>
    </location>
</feature>
<feature type="transmembrane region" description="Helical" evidence="7">
    <location>
        <begin position="103"/>
        <end position="124"/>
    </location>
</feature>